<dbReference type="Proteomes" id="UP001499854">
    <property type="component" value="Unassembled WGS sequence"/>
</dbReference>
<evidence type="ECO:0000313" key="2">
    <source>
        <dbReference type="Proteomes" id="UP001499854"/>
    </source>
</evidence>
<reference evidence="1 2" key="1">
    <citation type="journal article" date="2019" name="Int. J. Syst. Evol. Microbiol.">
        <title>The Global Catalogue of Microorganisms (GCM) 10K type strain sequencing project: providing services to taxonomists for standard genome sequencing and annotation.</title>
        <authorList>
            <consortium name="The Broad Institute Genomics Platform"/>
            <consortium name="The Broad Institute Genome Sequencing Center for Infectious Disease"/>
            <person name="Wu L."/>
            <person name="Ma J."/>
        </authorList>
    </citation>
    <scope>NUCLEOTIDE SEQUENCE [LARGE SCALE GENOMIC DNA]</scope>
    <source>
        <strain evidence="1 2">JCM 16013</strain>
    </source>
</reference>
<protein>
    <recommendedName>
        <fullName evidence="3">Transposase</fullName>
    </recommendedName>
</protein>
<comment type="caution">
    <text evidence="1">The sequence shown here is derived from an EMBL/GenBank/DDBJ whole genome shotgun (WGS) entry which is preliminary data.</text>
</comment>
<dbReference type="EMBL" id="BAAAQM010000008">
    <property type="protein sequence ID" value="GAA1962880.1"/>
    <property type="molecule type" value="Genomic_DNA"/>
</dbReference>
<gene>
    <name evidence="1" type="ORF">GCM10009838_19800</name>
</gene>
<evidence type="ECO:0000313" key="1">
    <source>
        <dbReference type="EMBL" id="GAA1962880.1"/>
    </source>
</evidence>
<name>A0ABN2R3B1_9ACTN</name>
<keyword evidence="2" id="KW-1185">Reference proteome</keyword>
<sequence length="61" mass="7251">MDRRRRDKQDKLRGTHRLWNAANPVVRWVHNRRRPGALMRAVPGIVRGRPTQTPDNRSKKD</sequence>
<accession>A0ABN2R3B1</accession>
<evidence type="ECO:0008006" key="3">
    <source>
        <dbReference type="Google" id="ProtNLM"/>
    </source>
</evidence>
<organism evidence="1 2">
    <name type="scientific">Catenulispora subtropica</name>
    <dbReference type="NCBI Taxonomy" id="450798"/>
    <lineage>
        <taxon>Bacteria</taxon>
        <taxon>Bacillati</taxon>
        <taxon>Actinomycetota</taxon>
        <taxon>Actinomycetes</taxon>
        <taxon>Catenulisporales</taxon>
        <taxon>Catenulisporaceae</taxon>
        <taxon>Catenulispora</taxon>
    </lineage>
</organism>
<proteinExistence type="predicted"/>